<dbReference type="Proteomes" id="UP000051802">
    <property type="component" value="Unassembled WGS sequence"/>
</dbReference>
<dbReference type="OrthoDB" id="581986at2"/>
<evidence type="ECO:0000313" key="4">
    <source>
        <dbReference type="Proteomes" id="UP000051802"/>
    </source>
</evidence>
<feature type="region of interest" description="Disordered" evidence="2">
    <location>
        <begin position="163"/>
        <end position="195"/>
    </location>
</feature>
<comment type="caution">
    <text evidence="3">The sequence shown here is derived from an EMBL/GenBank/DDBJ whole genome shotgun (WGS) entry which is preliminary data.</text>
</comment>
<dbReference type="EMBL" id="LLXU01000035">
    <property type="protein sequence ID" value="KRG47388.1"/>
    <property type="molecule type" value="Genomic_DNA"/>
</dbReference>
<evidence type="ECO:0000256" key="1">
    <source>
        <dbReference type="ARBA" id="ARBA00023186"/>
    </source>
</evidence>
<dbReference type="RefSeq" id="WP_057643491.1">
    <property type="nucleotide sequence ID" value="NZ_LLXU01000035.1"/>
</dbReference>
<sequence>MTIPAFPLSWPVGWKRTPTAARDRARFRKASRKNWDGTWQNQRDLTIAEAVERVRAELQRMGIRDDDLVISTNLELRLDGLPRSNQREPADPGVAVYWVDRYTRGQPPRCMAIDRYDRVADNLAAVAATLEAMRAIERHGGAAILERAFSGFAALPSPAAESWRDVLDPTDPDGSYKRLRAQHHPDRGGTPGAFQRVQRAWDDYCQDRG</sequence>
<organism evidence="3 4">
    <name type="scientific">Stenotrophomonas panacihumi</name>
    <dbReference type="NCBI Taxonomy" id="676599"/>
    <lineage>
        <taxon>Bacteria</taxon>
        <taxon>Pseudomonadati</taxon>
        <taxon>Pseudomonadota</taxon>
        <taxon>Gammaproteobacteria</taxon>
        <taxon>Lysobacterales</taxon>
        <taxon>Lysobacteraceae</taxon>
        <taxon>Stenotrophomonas</taxon>
    </lineage>
</organism>
<proteinExistence type="predicted"/>
<dbReference type="AlphaFoldDB" id="A0A0R0AQ66"/>
<dbReference type="SUPFAM" id="SSF46565">
    <property type="entry name" value="Chaperone J-domain"/>
    <property type="match status" value="1"/>
</dbReference>
<reference evidence="3 4" key="1">
    <citation type="submission" date="2015-10" db="EMBL/GenBank/DDBJ databases">
        <title>Genome sequencing and analysis of members of genus Stenotrophomonas.</title>
        <authorList>
            <person name="Patil P.P."/>
            <person name="Midha S."/>
            <person name="Patil P.B."/>
        </authorList>
    </citation>
    <scope>NUCLEOTIDE SEQUENCE [LARGE SCALE GENOMIC DNA]</scope>
    <source>
        <strain evidence="3 4">JCM 16536</strain>
    </source>
</reference>
<name>A0A0R0AQ66_9GAMM</name>
<protein>
    <submittedName>
        <fullName evidence="3">Molecular chaperone DnaJ</fullName>
    </submittedName>
</protein>
<dbReference type="Gene3D" id="1.10.287.110">
    <property type="entry name" value="DnaJ domain"/>
    <property type="match status" value="1"/>
</dbReference>
<evidence type="ECO:0000256" key="2">
    <source>
        <dbReference type="SAM" id="MobiDB-lite"/>
    </source>
</evidence>
<keyword evidence="4" id="KW-1185">Reference proteome</keyword>
<evidence type="ECO:0000313" key="3">
    <source>
        <dbReference type="EMBL" id="KRG47388.1"/>
    </source>
</evidence>
<accession>A0A0R0AQ66</accession>
<gene>
    <name evidence="3" type="ORF">ARC20_03405</name>
</gene>
<keyword evidence="1" id="KW-0143">Chaperone</keyword>
<dbReference type="InterPro" id="IPR036869">
    <property type="entry name" value="J_dom_sf"/>
</dbReference>
<dbReference type="STRING" id="676599.ARC20_03405"/>